<feature type="coiled-coil region" evidence="2">
    <location>
        <begin position="17"/>
        <end position="58"/>
    </location>
</feature>
<sequence>MQAIKEKINDMRVIHKARADARAEEQEEKERARAEKELAQVRVEVAHEVRKAKEAEAEMEQHAVKASRRVQEEIAKYTTNQNEPPDATVAAGAAGANLG</sequence>
<dbReference type="PANTHER" id="PTHR33493:SF3">
    <property type="entry name" value="LATE EMBRYOGENESIS ABUNDANT PROTEIN, LEA_1 SUBGROUP"/>
    <property type="match status" value="1"/>
</dbReference>
<dbReference type="AlphaFoldDB" id="A0AAV5J2B3"/>
<evidence type="ECO:0000256" key="2">
    <source>
        <dbReference type="SAM" id="Coils"/>
    </source>
</evidence>
<evidence type="ECO:0000313" key="4">
    <source>
        <dbReference type="EMBL" id="GKV06206.1"/>
    </source>
</evidence>
<evidence type="ECO:0000313" key="5">
    <source>
        <dbReference type="Proteomes" id="UP001054252"/>
    </source>
</evidence>
<dbReference type="GO" id="GO:0009793">
    <property type="term" value="P:embryo development ending in seed dormancy"/>
    <property type="evidence" value="ECO:0007669"/>
    <property type="project" value="InterPro"/>
</dbReference>
<protein>
    <submittedName>
        <fullName evidence="4">Uncharacterized protein</fullName>
    </submittedName>
</protein>
<dbReference type="PANTHER" id="PTHR33493">
    <property type="entry name" value="LATE EMBRYOGENESIS ABUNDANT PROTEIN 6-RELATED"/>
    <property type="match status" value="1"/>
</dbReference>
<dbReference type="InterPro" id="IPR005513">
    <property type="entry name" value="LEA_1"/>
</dbReference>
<proteinExistence type="inferred from homology"/>
<dbReference type="Proteomes" id="UP001054252">
    <property type="component" value="Unassembled WGS sequence"/>
</dbReference>
<comment type="caution">
    <text evidence="4">The sequence shown here is derived from an EMBL/GenBank/DDBJ whole genome shotgun (WGS) entry which is preliminary data.</text>
</comment>
<organism evidence="4 5">
    <name type="scientific">Rubroshorea leprosula</name>
    <dbReference type="NCBI Taxonomy" id="152421"/>
    <lineage>
        <taxon>Eukaryota</taxon>
        <taxon>Viridiplantae</taxon>
        <taxon>Streptophyta</taxon>
        <taxon>Embryophyta</taxon>
        <taxon>Tracheophyta</taxon>
        <taxon>Spermatophyta</taxon>
        <taxon>Magnoliopsida</taxon>
        <taxon>eudicotyledons</taxon>
        <taxon>Gunneridae</taxon>
        <taxon>Pentapetalae</taxon>
        <taxon>rosids</taxon>
        <taxon>malvids</taxon>
        <taxon>Malvales</taxon>
        <taxon>Dipterocarpaceae</taxon>
        <taxon>Rubroshorea</taxon>
    </lineage>
</organism>
<evidence type="ECO:0000256" key="3">
    <source>
        <dbReference type="SAM" id="MobiDB-lite"/>
    </source>
</evidence>
<dbReference type="Pfam" id="PF03760">
    <property type="entry name" value="LEA_1"/>
    <property type="match status" value="1"/>
</dbReference>
<feature type="region of interest" description="Disordered" evidence="3">
    <location>
        <begin position="77"/>
        <end position="99"/>
    </location>
</feature>
<keyword evidence="5" id="KW-1185">Reference proteome</keyword>
<feature type="compositionally biased region" description="Low complexity" evidence="3">
    <location>
        <begin position="90"/>
        <end position="99"/>
    </location>
</feature>
<reference evidence="4 5" key="1">
    <citation type="journal article" date="2021" name="Commun. Biol.">
        <title>The genome of Shorea leprosula (Dipterocarpaceae) highlights the ecological relevance of drought in aseasonal tropical rainforests.</title>
        <authorList>
            <person name="Ng K.K.S."/>
            <person name="Kobayashi M.J."/>
            <person name="Fawcett J.A."/>
            <person name="Hatakeyama M."/>
            <person name="Paape T."/>
            <person name="Ng C.H."/>
            <person name="Ang C.C."/>
            <person name="Tnah L.H."/>
            <person name="Lee C.T."/>
            <person name="Nishiyama T."/>
            <person name="Sese J."/>
            <person name="O'Brien M.J."/>
            <person name="Copetti D."/>
            <person name="Mohd Noor M.I."/>
            <person name="Ong R.C."/>
            <person name="Putra M."/>
            <person name="Sireger I.Z."/>
            <person name="Indrioko S."/>
            <person name="Kosugi Y."/>
            <person name="Izuno A."/>
            <person name="Isagi Y."/>
            <person name="Lee S.L."/>
            <person name="Shimizu K.K."/>
        </authorList>
    </citation>
    <scope>NUCLEOTIDE SEQUENCE [LARGE SCALE GENOMIC DNA]</scope>
    <source>
        <strain evidence="4">214</strain>
    </source>
</reference>
<gene>
    <name evidence="4" type="ORF">SLEP1_g18119</name>
</gene>
<name>A0AAV5J2B3_9ROSI</name>
<comment type="similarity">
    <text evidence="1">Belongs to the LEA type 1 family.</text>
</comment>
<dbReference type="EMBL" id="BPVZ01000024">
    <property type="protein sequence ID" value="GKV06206.1"/>
    <property type="molecule type" value="Genomic_DNA"/>
</dbReference>
<evidence type="ECO:0000256" key="1">
    <source>
        <dbReference type="ARBA" id="ARBA00010975"/>
    </source>
</evidence>
<accession>A0AAV5J2B3</accession>
<keyword evidence="2" id="KW-0175">Coiled coil</keyword>